<evidence type="ECO:0000256" key="1">
    <source>
        <dbReference type="SAM" id="SignalP"/>
    </source>
</evidence>
<comment type="caution">
    <text evidence="2">The sequence shown here is derived from an EMBL/GenBank/DDBJ whole genome shotgun (WGS) entry which is preliminary data.</text>
</comment>
<feature type="chain" id="PRO_5045061548" evidence="1">
    <location>
        <begin position="26"/>
        <end position="336"/>
    </location>
</feature>
<keyword evidence="1" id="KW-0732">Signal</keyword>
<organism evidence="2 3">
    <name type="scientific">Kribbella deserti</name>
    <dbReference type="NCBI Taxonomy" id="1926257"/>
    <lineage>
        <taxon>Bacteria</taxon>
        <taxon>Bacillati</taxon>
        <taxon>Actinomycetota</taxon>
        <taxon>Actinomycetes</taxon>
        <taxon>Propionibacteriales</taxon>
        <taxon>Kribbellaceae</taxon>
        <taxon>Kribbella</taxon>
    </lineage>
</organism>
<dbReference type="RefSeq" id="WP_380046103.1">
    <property type="nucleotide sequence ID" value="NZ_JBHLTC010000012.1"/>
</dbReference>
<gene>
    <name evidence="2" type="ORF">ACFFGN_10955</name>
</gene>
<protein>
    <submittedName>
        <fullName evidence="2">Uncharacterized protein</fullName>
    </submittedName>
</protein>
<evidence type="ECO:0000313" key="3">
    <source>
        <dbReference type="Proteomes" id="UP001589890"/>
    </source>
</evidence>
<reference evidence="2 3" key="1">
    <citation type="submission" date="2024-09" db="EMBL/GenBank/DDBJ databases">
        <authorList>
            <person name="Sun Q."/>
            <person name="Mori K."/>
        </authorList>
    </citation>
    <scope>NUCLEOTIDE SEQUENCE [LARGE SCALE GENOMIC DNA]</scope>
    <source>
        <strain evidence="2 3">CGMCC 1.15906</strain>
    </source>
</reference>
<feature type="signal peptide" evidence="1">
    <location>
        <begin position="1"/>
        <end position="25"/>
    </location>
</feature>
<dbReference type="Proteomes" id="UP001589890">
    <property type="component" value="Unassembled WGS sequence"/>
</dbReference>
<accession>A0ABV6QIX3</accession>
<dbReference type="EMBL" id="JBHLTC010000012">
    <property type="protein sequence ID" value="MFC0624581.1"/>
    <property type="molecule type" value="Genomic_DNA"/>
</dbReference>
<proteinExistence type="predicted"/>
<keyword evidence="3" id="KW-1185">Reference proteome</keyword>
<evidence type="ECO:0000313" key="2">
    <source>
        <dbReference type="EMBL" id="MFC0624581.1"/>
    </source>
</evidence>
<name>A0ABV6QIX3_9ACTN</name>
<sequence length="336" mass="35601">MKRTLSLFTGVVLAAGSVFVPTASAAADPCLDNGVGVSVGDLTDKPAKVGFAILGDTCEGAAVTVQKANGTARQKVALPTFDHQPGWIGTYGSFLVPLSGAGTWQVTHQHLGAQTRKLPTPKNFVVRRASIAKATHTSDPILPGQSATIVGWAKHYNANGSLVALANKKVVFRDADLIIGTSRTDGVGKIVATVKIPRSRVFVHVESSNPLIENGAADVALKLAPRPTSITGIVGPTAGGVVRPGSKMSTYGTLKVLRTTGQTTGFYWQKVLVQTRPRSNPSAPYTTVVTTERTSDSGYYYANWTASVDVDVRVAYISPYADVKSVYRYLKIIDVQ</sequence>